<gene>
    <name evidence="2" type="ORF">CGZ90_01055</name>
</gene>
<feature type="transmembrane region" description="Helical" evidence="1">
    <location>
        <begin position="20"/>
        <end position="37"/>
    </location>
</feature>
<evidence type="ECO:0000256" key="1">
    <source>
        <dbReference type="SAM" id="Phobius"/>
    </source>
</evidence>
<evidence type="ECO:0000313" key="2">
    <source>
        <dbReference type="EMBL" id="OYD58520.1"/>
    </source>
</evidence>
<dbReference type="EMBL" id="NOII01000001">
    <property type="protein sequence ID" value="OYD58520.1"/>
    <property type="molecule type" value="Genomic_DNA"/>
</dbReference>
<evidence type="ECO:0000313" key="3">
    <source>
        <dbReference type="Proteomes" id="UP000215059"/>
    </source>
</evidence>
<keyword evidence="1" id="KW-0472">Membrane</keyword>
<dbReference type="Gene3D" id="1.20.120.1450">
    <property type="match status" value="1"/>
</dbReference>
<dbReference type="InterPro" id="IPR008949">
    <property type="entry name" value="Isoprenoid_synthase_dom_sf"/>
</dbReference>
<comment type="caution">
    <text evidence="2">The sequence shown here is derived from an EMBL/GenBank/DDBJ whole genome shotgun (WGS) entry which is preliminary data.</text>
</comment>
<name>A0A235FAZ6_9BACL</name>
<keyword evidence="1" id="KW-0812">Transmembrane</keyword>
<dbReference type="SUPFAM" id="SSF48576">
    <property type="entry name" value="Terpenoid synthases"/>
    <property type="match status" value="1"/>
</dbReference>
<dbReference type="OrthoDB" id="2417886at2"/>
<reference evidence="2 3" key="1">
    <citation type="submission" date="2017-07" db="EMBL/GenBank/DDBJ databases">
        <title>Fictibacillus sp. nov. GDSW-R2A3 Genome sequencing and assembly.</title>
        <authorList>
            <person name="Mayilraj S."/>
        </authorList>
    </citation>
    <scope>NUCLEOTIDE SEQUENCE [LARGE SCALE GENOMIC DNA]</scope>
    <source>
        <strain evidence="2 3">GDSW-R2A3</strain>
    </source>
</reference>
<keyword evidence="3" id="KW-1185">Reference proteome</keyword>
<sequence>MLPFFISPYGSHSGMAVSCFGNYGIINGVILAVMGALKMNTSQELKRLINLVESRMEHDYSGRFVAPPEIDAAKALALYSVLGDAPLPAELADEYFAAVMLIQAALDMHDSVMEARDDERKGRQLSVLSGDYYSSMYYLILSQCEDITLIRHLSVAIQQINENKTLIHMKESSDPEIYIQAIRQKESLLAAETARRFGKEELVPFLEDYLFLAAVAKDRDSILAICGDESINIAVSDACGRMRNESCLAPSFFSRENRQLDFDWNSGSMTGEG</sequence>
<organism evidence="2 3">
    <name type="scientific">Fictibacillus aquaticus</name>
    <dbReference type="NCBI Taxonomy" id="2021314"/>
    <lineage>
        <taxon>Bacteria</taxon>
        <taxon>Bacillati</taxon>
        <taxon>Bacillota</taxon>
        <taxon>Bacilli</taxon>
        <taxon>Bacillales</taxon>
        <taxon>Fictibacillaceae</taxon>
        <taxon>Fictibacillus</taxon>
    </lineage>
</organism>
<evidence type="ECO:0008006" key="4">
    <source>
        <dbReference type="Google" id="ProtNLM"/>
    </source>
</evidence>
<accession>A0A235FAZ6</accession>
<protein>
    <recommendedName>
        <fullName evidence="4">Heptaprenyl diphosphate synthase</fullName>
    </recommendedName>
</protein>
<dbReference type="Pfam" id="PF07307">
    <property type="entry name" value="HEPPP_synt_1"/>
    <property type="match status" value="1"/>
</dbReference>
<dbReference type="GO" id="GO:0009234">
    <property type="term" value="P:menaquinone biosynthetic process"/>
    <property type="evidence" value="ECO:0007669"/>
    <property type="project" value="InterPro"/>
</dbReference>
<dbReference type="AlphaFoldDB" id="A0A235FAZ6"/>
<keyword evidence="1" id="KW-1133">Transmembrane helix</keyword>
<proteinExistence type="predicted"/>
<dbReference type="Proteomes" id="UP000215059">
    <property type="component" value="Unassembled WGS sequence"/>
</dbReference>
<dbReference type="InterPro" id="IPR009920">
    <property type="entry name" value="HEPPP_synth_su1"/>
</dbReference>